<protein>
    <recommendedName>
        <fullName evidence="2">Peptidase M56 domain-containing protein</fullName>
    </recommendedName>
</protein>
<dbReference type="EMBL" id="QSON01000005">
    <property type="protein sequence ID" value="RGJ04680.1"/>
    <property type="molecule type" value="Genomic_DNA"/>
</dbReference>
<comment type="caution">
    <text evidence="3">The sequence shown here is derived from an EMBL/GenBank/DDBJ whole genome shotgun (WGS) entry which is preliminary data.</text>
</comment>
<feature type="transmembrane region" description="Helical" evidence="1">
    <location>
        <begin position="352"/>
        <end position="375"/>
    </location>
</feature>
<dbReference type="Pfam" id="PF05569">
    <property type="entry name" value="Peptidase_M56"/>
    <property type="match status" value="1"/>
</dbReference>
<feature type="transmembrane region" description="Helical" evidence="1">
    <location>
        <begin position="6"/>
        <end position="25"/>
    </location>
</feature>
<gene>
    <name evidence="3" type="ORF">DXD79_12170</name>
</gene>
<sequence>MQKLFYLYLSVSLSASVIIAVLFLCRPLWKRRFSKSWQYYIWLLAVMRLLIPLSPAPGMIGRAADWGSERLAAGVSAVMAPQDQISTDPVSPVPVSTIPVSPMDDGYAQPDDEMSDLEEPFTAGDSGPQRPFSNPVAMAAVGSRAFSFLWVIWLIPALLIFCRQIFAYRRCLKLLRSVSVSAEDTAAAGICRSVALELKIRRRIPVSYCKETFSPMLAGILKPCILLPEIDLMPSELYDIFRHELIHYKRKDILYKWMIQLAVSIHWFNPLVYFMRRECDHACELSCDEKAISGLSAEQRMAYGDTLLFSLKGTNGTAGHAVSMPLCENTHMLKERLEAVMKTRKTTRIQKMASLMITALLTGSLLVLGGFSAGAQETGLKVQKSSEKKDAWLNDSENPESKKWRHSFKVTGFFANKYGIRLAWNNDSSLYQTTRQVTAGDVYTVSFIEEMKQYAEDPEVLEAIRLAILEERKAEENSTNQWVTNFIMTNPVVVGVDGPYRETYDELAVKFYEGNKLDYYSAVLEKASKKTQNTMIDRAYQEKNIPCFSLSDKLLTTEERRQYLKKAYQDDQVPFFSILMDEADGDLLKETGEQAYQDEKISFFSLLFSDLPEEDQIKYAYRAYEDGREQVFAIAAKALNSYQCEELAKRAYKEGKKSFLFLIPGADDDL</sequence>
<evidence type="ECO:0000256" key="1">
    <source>
        <dbReference type="SAM" id="Phobius"/>
    </source>
</evidence>
<keyword evidence="1" id="KW-0472">Membrane</keyword>
<accession>A0A374P805</accession>
<feature type="transmembrane region" description="Helical" evidence="1">
    <location>
        <begin position="145"/>
        <end position="166"/>
    </location>
</feature>
<dbReference type="RefSeq" id="WP_117631658.1">
    <property type="nucleotide sequence ID" value="NZ_QSON01000005.1"/>
</dbReference>
<keyword evidence="1" id="KW-1133">Transmembrane helix</keyword>
<dbReference type="PANTHER" id="PTHR34978">
    <property type="entry name" value="POSSIBLE SENSOR-TRANSDUCER PROTEIN BLAR"/>
    <property type="match status" value="1"/>
</dbReference>
<evidence type="ECO:0000259" key="2">
    <source>
        <dbReference type="Pfam" id="PF05569"/>
    </source>
</evidence>
<organism evidence="3 4">
    <name type="scientific">Hungatella hathewayi</name>
    <dbReference type="NCBI Taxonomy" id="154046"/>
    <lineage>
        <taxon>Bacteria</taxon>
        <taxon>Bacillati</taxon>
        <taxon>Bacillota</taxon>
        <taxon>Clostridia</taxon>
        <taxon>Lachnospirales</taxon>
        <taxon>Lachnospiraceae</taxon>
        <taxon>Hungatella</taxon>
    </lineage>
</organism>
<dbReference type="Proteomes" id="UP000263014">
    <property type="component" value="Unassembled WGS sequence"/>
</dbReference>
<proteinExistence type="predicted"/>
<dbReference type="CDD" id="cd07341">
    <property type="entry name" value="M56_BlaR1_MecR1_like"/>
    <property type="match status" value="1"/>
</dbReference>
<evidence type="ECO:0000313" key="4">
    <source>
        <dbReference type="Proteomes" id="UP000263014"/>
    </source>
</evidence>
<evidence type="ECO:0000313" key="3">
    <source>
        <dbReference type="EMBL" id="RGJ04680.1"/>
    </source>
</evidence>
<dbReference type="PANTHER" id="PTHR34978:SF3">
    <property type="entry name" value="SLR0241 PROTEIN"/>
    <property type="match status" value="1"/>
</dbReference>
<dbReference type="InterPro" id="IPR052173">
    <property type="entry name" value="Beta-lactam_resp_regulator"/>
</dbReference>
<feature type="domain" description="Peptidase M56" evidence="2">
    <location>
        <begin position="9"/>
        <end position="339"/>
    </location>
</feature>
<feature type="transmembrane region" description="Helical" evidence="1">
    <location>
        <begin position="37"/>
        <end position="56"/>
    </location>
</feature>
<keyword evidence="1" id="KW-0812">Transmembrane</keyword>
<dbReference type="AlphaFoldDB" id="A0A374P805"/>
<name>A0A374P805_9FIRM</name>
<dbReference type="InterPro" id="IPR008756">
    <property type="entry name" value="Peptidase_M56"/>
</dbReference>
<reference evidence="3 4" key="1">
    <citation type="submission" date="2018-08" db="EMBL/GenBank/DDBJ databases">
        <title>A genome reference for cultivated species of the human gut microbiota.</title>
        <authorList>
            <person name="Zou Y."/>
            <person name="Xue W."/>
            <person name="Luo G."/>
        </authorList>
    </citation>
    <scope>NUCLEOTIDE SEQUENCE [LARGE SCALE GENOMIC DNA]</scope>
    <source>
        <strain evidence="3 4">TM09-12</strain>
    </source>
</reference>